<evidence type="ECO:0000256" key="1">
    <source>
        <dbReference type="SAM" id="MobiDB-lite"/>
    </source>
</evidence>
<evidence type="ECO:0000313" key="2">
    <source>
        <dbReference type="EMBL" id="KAK2728884.1"/>
    </source>
</evidence>
<feature type="compositionally biased region" description="Basic residues" evidence="1">
    <location>
        <begin position="357"/>
        <end position="368"/>
    </location>
</feature>
<comment type="caution">
    <text evidence="2">The sequence shown here is derived from an EMBL/GenBank/DDBJ whole genome shotgun (WGS) entry which is preliminary data.</text>
</comment>
<keyword evidence="3" id="KW-1185">Reference proteome</keyword>
<organism evidence="2 3">
    <name type="scientific">Colletotrichum kahawae</name>
    <name type="common">Coffee berry disease fungus</name>
    <dbReference type="NCBI Taxonomy" id="34407"/>
    <lineage>
        <taxon>Eukaryota</taxon>
        <taxon>Fungi</taxon>
        <taxon>Dikarya</taxon>
        <taxon>Ascomycota</taxon>
        <taxon>Pezizomycotina</taxon>
        <taxon>Sordariomycetes</taxon>
        <taxon>Hypocreomycetidae</taxon>
        <taxon>Glomerellales</taxon>
        <taxon>Glomerellaceae</taxon>
        <taxon>Colletotrichum</taxon>
        <taxon>Colletotrichum gloeosporioides species complex</taxon>
    </lineage>
</organism>
<protein>
    <submittedName>
        <fullName evidence="2">Chromo domain-containing protein</fullName>
    </submittedName>
</protein>
<evidence type="ECO:0000313" key="3">
    <source>
        <dbReference type="Proteomes" id="UP001281614"/>
    </source>
</evidence>
<dbReference type="Gene3D" id="2.40.50.40">
    <property type="match status" value="2"/>
</dbReference>
<dbReference type="AlphaFoldDB" id="A0AAD9XVI5"/>
<proteinExistence type="predicted"/>
<accession>A0AAD9XVI5</accession>
<sequence>MYYRQQWLETEWQMFCAEHERLNTVLAAESPSEASRSPLPFQRLSSQVVLSWPTRRKTLNETAADKMDTTTDGNTPAGTVAAPAAAPPSESTTMPPAPAAVVESKPVDPRPSSHESDQINVAVKAEDAASHPSYLSETGDRQDDTIRVASPSIDGPEINVAVTIENGDTTEAIQPADTAEAEDDVDEPEHGIFILECIINHRPDPDDPTLLQMRVCWTHDKPTWEPESSIQEDAGEALFAYWDTVEGGRAGAMADKNLWHVLKVEKHKQEASGTVKLRVVWVRSLKLTWEPEEKVIQCAPELVDDYWTTKGGRQKHIKAIDIPVKRRRRRSRKTTAVEDQVTGAEESADTDEEPPTKRGRGPTHKNTM</sequence>
<feature type="compositionally biased region" description="Low complexity" evidence="1">
    <location>
        <begin position="75"/>
        <end position="94"/>
    </location>
</feature>
<feature type="compositionally biased region" description="Basic and acidic residues" evidence="1">
    <location>
        <begin position="105"/>
        <end position="117"/>
    </location>
</feature>
<dbReference type="Proteomes" id="UP001281614">
    <property type="component" value="Unassembled WGS sequence"/>
</dbReference>
<name>A0AAD9XVI5_COLKA</name>
<gene>
    <name evidence="2" type="ORF">CKAH01_10712</name>
</gene>
<dbReference type="EMBL" id="VYYT01000875">
    <property type="protein sequence ID" value="KAK2728884.1"/>
    <property type="molecule type" value="Genomic_DNA"/>
</dbReference>
<reference evidence="2" key="1">
    <citation type="submission" date="2023-02" db="EMBL/GenBank/DDBJ databases">
        <title>Colletotrichum kahawae CIFC_Que2 genome sequencing and assembly.</title>
        <authorList>
            <person name="Baroncelli R."/>
        </authorList>
    </citation>
    <scope>NUCLEOTIDE SEQUENCE</scope>
    <source>
        <strain evidence="2">CIFC_Que2</strain>
    </source>
</reference>
<feature type="region of interest" description="Disordered" evidence="1">
    <location>
        <begin position="60"/>
        <end position="152"/>
    </location>
</feature>
<feature type="region of interest" description="Disordered" evidence="1">
    <location>
        <begin position="325"/>
        <end position="368"/>
    </location>
</feature>